<evidence type="ECO:0000313" key="2">
    <source>
        <dbReference type="Proteomes" id="UP001161247"/>
    </source>
</evidence>
<name>A0AAV1DYR4_OLDCO</name>
<dbReference type="Proteomes" id="UP001161247">
    <property type="component" value="Chromosome 7"/>
</dbReference>
<protein>
    <submittedName>
        <fullName evidence="1">OLC1v1013312C1</fullName>
    </submittedName>
</protein>
<reference evidence="1" key="1">
    <citation type="submission" date="2023-03" db="EMBL/GenBank/DDBJ databases">
        <authorList>
            <person name="Julca I."/>
        </authorList>
    </citation>
    <scope>NUCLEOTIDE SEQUENCE</scope>
</reference>
<dbReference type="AlphaFoldDB" id="A0AAV1DYR4"/>
<gene>
    <name evidence="1" type="ORF">OLC1_LOCUS19937</name>
</gene>
<evidence type="ECO:0000313" key="1">
    <source>
        <dbReference type="EMBL" id="CAI9112819.1"/>
    </source>
</evidence>
<sequence length="157" mass="17630">MVCEIEHVGEFVQSCDIETSFQHFEAYSVNLKGVYKQSGEIDVANEIEAAQSFLDSCDDKEHVLSKVLDASPVNSVDMFPPPQKGLKVTEQLGADQGPKMGRVFRPWEEFVTGFRGGTILWEIGIWKSMILLKESNFIWKVAWLGLLTVGAPKKNHQ</sequence>
<organism evidence="1 2">
    <name type="scientific">Oldenlandia corymbosa var. corymbosa</name>
    <dbReference type="NCBI Taxonomy" id="529605"/>
    <lineage>
        <taxon>Eukaryota</taxon>
        <taxon>Viridiplantae</taxon>
        <taxon>Streptophyta</taxon>
        <taxon>Embryophyta</taxon>
        <taxon>Tracheophyta</taxon>
        <taxon>Spermatophyta</taxon>
        <taxon>Magnoliopsida</taxon>
        <taxon>eudicotyledons</taxon>
        <taxon>Gunneridae</taxon>
        <taxon>Pentapetalae</taxon>
        <taxon>asterids</taxon>
        <taxon>lamiids</taxon>
        <taxon>Gentianales</taxon>
        <taxon>Rubiaceae</taxon>
        <taxon>Rubioideae</taxon>
        <taxon>Spermacoceae</taxon>
        <taxon>Hedyotis-Oldenlandia complex</taxon>
        <taxon>Oldenlandia</taxon>
    </lineage>
</organism>
<dbReference type="EMBL" id="OX459124">
    <property type="protein sequence ID" value="CAI9112819.1"/>
    <property type="molecule type" value="Genomic_DNA"/>
</dbReference>
<proteinExistence type="predicted"/>
<keyword evidence="2" id="KW-1185">Reference proteome</keyword>
<accession>A0AAV1DYR4</accession>